<comment type="caution">
    <text evidence="2">The sequence shown here is derived from an EMBL/GenBank/DDBJ whole genome shotgun (WGS) entry which is preliminary data.</text>
</comment>
<evidence type="ECO:0008006" key="4">
    <source>
        <dbReference type="Google" id="ProtNLM"/>
    </source>
</evidence>
<dbReference type="Proteomes" id="UP000315010">
    <property type="component" value="Unassembled WGS sequence"/>
</dbReference>
<reference evidence="2 3" key="1">
    <citation type="submission" date="2019-02" db="EMBL/GenBank/DDBJ databases">
        <title>Deep-cultivation of Planctomycetes and their phenomic and genomic characterization uncovers novel biology.</title>
        <authorList>
            <person name="Wiegand S."/>
            <person name="Jogler M."/>
            <person name="Boedeker C."/>
            <person name="Pinto D."/>
            <person name="Vollmers J."/>
            <person name="Rivas-Marin E."/>
            <person name="Kohn T."/>
            <person name="Peeters S.H."/>
            <person name="Heuer A."/>
            <person name="Rast P."/>
            <person name="Oberbeckmann S."/>
            <person name="Bunk B."/>
            <person name="Jeske O."/>
            <person name="Meyerdierks A."/>
            <person name="Storesund J.E."/>
            <person name="Kallscheuer N."/>
            <person name="Luecker S."/>
            <person name="Lage O.M."/>
            <person name="Pohl T."/>
            <person name="Merkel B.J."/>
            <person name="Hornburger P."/>
            <person name="Mueller R.-W."/>
            <person name="Bruemmer F."/>
            <person name="Labrenz M."/>
            <person name="Spormann A.M."/>
            <person name="Op Den Camp H."/>
            <person name="Overmann J."/>
            <person name="Amann R."/>
            <person name="Jetten M.S.M."/>
            <person name="Mascher T."/>
            <person name="Medema M.H."/>
            <person name="Devos D.P."/>
            <person name="Kaster A.-K."/>
            <person name="Ovreas L."/>
            <person name="Rohde M."/>
            <person name="Galperin M.Y."/>
            <person name="Jogler C."/>
        </authorList>
    </citation>
    <scope>NUCLEOTIDE SEQUENCE [LARGE SCALE GENOMIC DNA]</scope>
    <source>
        <strain evidence="2 3">CA13</strain>
    </source>
</reference>
<proteinExistence type="predicted"/>
<sequence length="270" mass="30305" precursor="true">MLRRLSLVCFCCVAFMGVATAQDPSDPTQVNFHVMQEWEWNQLSQRQGDTVAYKVSPFIPFKIGEQSLLFNFEVPLTYAGTDVLGDHTGLGDTRLKLFWLIGTQSEFVRAVVPSFDAIAPTGDENKGLGGGSWILMPNMVFALQMAENFSIYPFFRYVHSDAPRSFLVPDSGIPVPPDGQVDQSPSDTRAFNMEVMMTFGLQDAVIDWVSVTPDYFQNFTGDRGHTFQMKYDTGVALSEQLFLITKFWHPVSGDVANDFSFGLSLDWYPQ</sequence>
<dbReference type="RefSeq" id="WP_146402337.1">
    <property type="nucleotide sequence ID" value="NZ_SJPJ01000001.1"/>
</dbReference>
<accession>A0A5C5ZBM0</accession>
<evidence type="ECO:0000313" key="3">
    <source>
        <dbReference type="Proteomes" id="UP000315010"/>
    </source>
</evidence>
<organism evidence="2 3">
    <name type="scientific">Novipirellula herctigrandis</name>
    <dbReference type="NCBI Taxonomy" id="2527986"/>
    <lineage>
        <taxon>Bacteria</taxon>
        <taxon>Pseudomonadati</taxon>
        <taxon>Planctomycetota</taxon>
        <taxon>Planctomycetia</taxon>
        <taxon>Pirellulales</taxon>
        <taxon>Pirellulaceae</taxon>
        <taxon>Novipirellula</taxon>
    </lineage>
</organism>
<protein>
    <recommendedName>
        <fullName evidence="4">MetA-pathway of phenol degradation</fullName>
    </recommendedName>
</protein>
<evidence type="ECO:0000256" key="1">
    <source>
        <dbReference type="SAM" id="SignalP"/>
    </source>
</evidence>
<keyword evidence="3" id="KW-1185">Reference proteome</keyword>
<dbReference type="OrthoDB" id="976477at2"/>
<feature type="chain" id="PRO_5022897938" description="MetA-pathway of phenol degradation" evidence="1">
    <location>
        <begin position="22"/>
        <end position="270"/>
    </location>
</feature>
<evidence type="ECO:0000313" key="2">
    <source>
        <dbReference type="EMBL" id="TWT84555.1"/>
    </source>
</evidence>
<feature type="signal peptide" evidence="1">
    <location>
        <begin position="1"/>
        <end position="21"/>
    </location>
</feature>
<keyword evidence="1" id="KW-0732">Signal</keyword>
<dbReference type="AlphaFoldDB" id="A0A5C5ZBM0"/>
<name>A0A5C5ZBM0_9BACT</name>
<dbReference type="EMBL" id="SJPJ01000001">
    <property type="protein sequence ID" value="TWT84555.1"/>
    <property type="molecule type" value="Genomic_DNA"/>
</dbReference>
<gene>
    <name evidence="2" type="ORF">CA13_60350</name>
</gene>